<dbReference type="Gene3D" id="3.30.2080.10">
    <property type="entry name" value="GH92 mannosidase domain"/>
    <property type="match status" value="1"/>
</dbReference>
<name>A0ABT8KXY1_9BACT</name>
<keyword evidence="6" id="KW-0326">Glycosidase</keyword>
<accession>A0ABT8KXY1</accession>
<evidence type="ECO:0000259" key="5">
    <source>
        <dbReference type="Pfam" id="PF17678"/>
    </source>
</evidence>
<comment type="cofactor">
    <cofactor evidence="1">
        <name>Ca(2+)</name>
        <dbReference type="ChEBI" id="CHEBI:29108"/>
    </cofactor>
</comment>
<protein>
    <submittedName>
        <fullName evidence="6">GH92 family glycosyl hydrolase</fullName>
        <ecNumber evidence="6">3.2.1.-</ecNumber>
    </submittedName>
</protein>
<dbReference type="PANTHER" id="PTHR12143:SF39">
    <property type="entry name" value="SECRETED PROTEIN"/>
    <property type="match status" value="1"/>
</dbReference>
<keyword evidence="6" id="KW-0378">Hydrolase</keyword>
<feature type="domain" description="Glycosyl hydrolase family 92" evidence="4">
    <location>
        <begin position="263"/>
        <end position="767"/>
    </location>
</feature>
<evidence type="ECO:0000256" key="1">
    <source>
        <dbReference type="ARBA" id="ARBA00001913"/>
    </source>
</evidence>
<dbReference type="InterPro" id="IPR005887">
    <property type="entry name" value="GH92_a_mannosidase_put"/>
</dbReference>
<reference evidence="6" key="1">
    <citation type="submission" date="2023-06" db="EMBL/GenBank/DDBJ databases">
        <title>Genomic of Parafulvivirga corallium.</title>
        <authorList>
            <person name="Wang G."/>
        </authorList>
    </citation>
    <scope>NUCLEOTIDE SEQUENCE</scope>
    <source>
        <strain evidence="6">BMA10</strain>
    </source>
</reference>
<dbReference type="Gene3D" id="1.20.1610.10">
    <property type="entry name" value="alpha-1,2-mannosidases domains"/>
    <property type="match status" value="1"/>
</dbReference>
<dbReference type="Proteomes" id="UP001172082">
    <property type="component" value="Unassembled WGS sequence"/>
</dbReference>
<dbReference type="NCBIfam" id="TIGR01180">
    <property type="entry name" value="aman2_put"/>
    <property type="match status" value="1"/>
</dbReference>
<dbReference type="InterPro" id="IPR014718">
    <property type="entry name" value="GH-type_carb-bd"/>
</dbReference>
<dbReference type="Pfam" id="PF07971">
    <property type="entry name" value="Glyco_hydro_92"/>
    <property type="match status" value="1"/>
</dbReference>
<keyword evidence="3" id="KW-0106">Calcium</keyword>
<dbReference type="Gene3D" id="2.70.98.10">
    <property type="match status" value="1"/>
</dbReference>
<dbReference type="Pfam" id="PF17678">
    <property type="entry name" value="Glyco_hydro_92N"/>
    <property type="match status" value="1"/>
</dbReference>
<evidence type="ECO:0000313" key="6">
    <source>
        <dbReference type="EMBL" id="MDN5205632.1"/>
    </source>
</evidence>
<feature type="domain" description="Glycosyl hydrolase family 92 N-terminal" evidence="5">
    <location>
        <begin position="41"/>
        <end position="257"/>
    </location>
</feature>
<dbReference type="PROSITE" id="PS51257">
    <property type="entry name" value="PROKAR_LIPOPROTEIN"/>
    <property type="match status" value="1"/>
</dbReference>
<dbReference type="PANTHER" id="PTHR12143">
    <property type="entry name" value="PEPTIDE N-GLYCANASE PNGASE -RELATED"/>
    <property type="match status" value="1"/>
</dbReference>
<gene>
    <name evidence="6" type="ORF">QQ008_29880</name>
</gene>
<comment type="subunit">
    <text evidence="2">Monomer.</text>
</comment>
<evidence type="ECO:0000256" key="2">
    <source>
        <dbReference type="ARBA" id="ARBA00011245"/>
    </source>
</evidence>
<proteinExistence type="predicted"/>
<dbReference type="InterPro" id="IPR012939">
    <property type="entry name" value="Glyco_hydro_92"/>
</dbReference>
<dbReference type="Gene3D" id="1.20.1050.60">
    <property type="entry name" value="alpha-1,2-mannosidase"/>
    <property type="match status" value="1"/>
</dbReference>
<organism evidence="6 7">
    <name type="scientific">Splendidivirga corallicola</name>
    <dbReference type="NCBI Taxonomy" id="3051826"/>
    <lineage>
        <taxon>Bacteria</taxon>
        <taxon>Pseudomonadati</taxon>
        <taxon>Bacteroidota</taxon>
        <taxon>Cytophagia</taxon>
        <taxon>Cytophagales</taxon>
        <taxon>Splendidivirgaceae</taxon>
        <taxon>Splendidivirga</taxon>
    </lineage>
</organism>
<evidence type="ECO:0000259" key="4">
    <source>
        <dbReference type="Pfam" id="PF07971"/>
    </source>
</evidence>
<dbReference type="SUPFAM" id="SSF48208">
    <property type="entry name" value="Six-hairpin glycosidases"/>
    <property type="match status" value="1"/>
</dbReference>
<dbReference type="EMBL" id="JAUJEA010000022">
    <property type="protein sequence ID" value="MDN5205632.1"/>
    <property type="molecule type" value="Genomic_DNA"/>
</dbReference>
<comment type="caution">
    <text evidence="6">The sequence shown here is derived from an EMBL/GenBank/DDBJ whole genome shotgun (WGS) entry which is preliminary data.</text>
</comment>
<sequence>MKRSLYVIMLLWIIWFSISCDNQMRKQDPEMQKPQPVDLVYPLLDAANSRWFFFNSASRPFGMVNLSPDTQKEGTWGSGYRYDTDTVQGFSHIHAWQLSGVEVMPVAFEDGESASIFKDHSSKFDHAKEEIQPGYHMLMLERYGIKTELTSTIRVGFHRYTFVDKKEAGVLFNLEGQLGPSKIIKGDLKQFGTREIQGSLVNAPTRRRPKEFQIYFHVQFNQDIDRLLKPSDQQLNKVIVTFKDISDEPLLMKVGLSYISSDQAAKNLDAELAHWNFDQIVAESHSQWNDMLSRIKIEGGDEKEQRRFYTDLWHALQGRRIISDADGHYPDYTGKERQIKRIPLDDHGKPKFNHYNSDAFWGAQWTLNTLWHLVYPEISEEFVNSLLLYYKDGGLIPRGPSGGNYTNVMTGASSTPFIVSAYQKGIREYDVDLAYEGIKKNHMPGGMMGRSGYEHLSAMGGGLEHYIKKGYVPYPLPEGDFGYHQDGASLTLEYAYQDWTLAQLAKALGKEEDYTYFLKRSENYKNQYNPESGWMRPKDIDGRWKVPFDPFQYEHGFNESNGAQSSWFVPHDQPGLALLMGGKAIAAERLNSLFEKASELNFTAGTSHDRELHPEFTRIPVNYGNQPSIQTAFIFNHLDHPYLTQLWSRQVAEKAFGGLSPHTGYNGDEDQGLMGSLAVLFKIGLFQMNGGTEEDPVYEIGSPLFDKVTLHLNPDYYPGERFTILARNNDSHKPYIQSASLNGKTLSTYYFRHSEIINGGELLLDMGEEPNQHWGLLGGKD</sequence>
<evidence type="ECO:0000313" key="7">
    <source>
        <dbReference type="Proteomes" id="UP001172082"/>
    </source>
</evidence>
<evidence type="ECO:0000256" key="3">
    <source>
        <dbReference type="ARBA" id="ARBA00022837"/>
    </source>
</evidence>
<dbReference type="EC" id="3.2.1.-" evidence="6"/>
<dbReference type="InterPro" id="IPR050883">
    <property type="entry name" value="PNGase"/>
</dbReference>
<dbReference type="InterPro" id="IPR041371">
    <property type="entry name" value="GH92_N"/>
</dbReference>
<dbReference type="GO" id="GO:0016798">
    <property type="term" value="F:hydrolase activity, acting on glycosyl bonds"/>
    <property type="evidence" value="ECO:0007669"/>
    <property type="project" value="UniProtKB-KW"/>
</dbReference>
<dbReference type="InterPro" id="IPR008928">
    <property type="entry name" value="6-hairpin_glycosidase_sf"/>
</dbReference>
<dbReference type="RefSeq" id="WP_346755653.1">
    <property type="nucleotide sequence ID" value="NZ_JAUJEA010000022.1"/>
</dbReference>
<keyword evidence="7" id="KW-1185">Reference proteome</keyword>